<comment type="similarity">
    <text evidence="1 4">Belongs to the intercrine beta (chemokine CC) family.</text>
</comment>
<dbReference type="GeneTree" id="ENSGT00940000174809"/>
<evidence type="ECO:0000256" key="2">
    <source>
        <dbReference type="ARBA" id="ARBA00022514"/>
    </source>
</evidence>
<dbReference type="SMART" id="SM00199">
    <property type="entry name" value="SCY"/>
    <property type="match status" value="1"/>
</dbReference>
<dbReference type="GO" id="GO:0008009">
    <property type="term" value="F:chemokine activity"/>
    <property type="evidence" value="ECO:0007669"/>
    <property type="project" value="InterPro"/>
</dbReference>
<evidence type="ECO:0000256" key="3">
    <source>
        <dbReference type="ARBA" id="ARBA00023157"/>
    </source>
</evidence>
<evidence type="ECO:0000256" key="1">
    <source>
        <dbReference type="ARBA" id="ARBA00010868"/>
    </source>
</evidence>
<dbReference type="InterPro" id="IPR039809">
    <property type="entry name" value="Chemokine_b/g/d"/>
</dbReference>
<dbReference type="GO" id="GO:0006955">
    <property type="term" value="P:immune response"/>
    <property type="evidence" value="ECO:0007669"/>
    <property type="project" value="InterPro"/>
</dbReference>
<dbReference type="SUPFAM" id="SSF54117">
    <property type="entry name" value="Interleukin 8-like chemokines"/>
    <property type="match status" value="1"/>
</dbReference>
<sequence length="103" mass="11737">MTPGGVVTAALLCRILGLLSSAPAAHARRKSACCLSYYRKPLPFHLIKTYTEQHHWENCHLDAIIFETIKNKRVCTTKKDDWVREAVARLRYDITAHFELPAS</sequence>
<accession>A0A668AR46</accession>
<dbReference type="AlphaFoldDB" id="A0A668AR46"/>
<gene>
    <name evidence="6" type="primary">LOC115375069</name>
</gene>
<keyword evidence="4" id="KW-0964">Secreted</keyword>
<keyword evidence="3" id="KW-1015">Disulfide bond</keyword>
<dbReference type="InterPro" id="IPR001811">
    <property type="entry name" value="Chemokine_IL8-like_dom"/>
</dbReference>
<proteinExistence type="inferred from homology"/>
<protein>
    <recommendedName>
        <fullName evidence="4">C-C motif chemokine</fullName>
    </recommendedName>
</protein>
<dbReference type="GO" id="GO:0005615">
    <property type="term" value="C:extracellular space"/>
    <property type="evidence" value="ECO:0007669"/>
    <property type="project" value="UniProtKB-KW"/>
</dbReference>
<evidence type="ECO:0000256" key="4">
    <source>
        <dbReference type="RuleBase" id="RU361150"/>
    </source>
</evidence>
<dbReference type="PANTHER" id="PTHR12015:SF108">
    <property type="entry name" value="C-C MOTIF CHEMOKINE 20"/>
    <property type="match status" value="1"/>
</dbReference>
<keyword evidence="7" id="KW-1185">Reference proteome</keyword>
<dbReference type="CDD" id="cd00272">
    <property type="entry name" value="Chemokine_CC"/>
    <property type="match status" value="1"/>
</dbReference>
<comment type="subcellular location">
    <subcellularLocation>
        <location evidence="4">Secreted</location>
    </subcellularLocation>
</comment>
<dbReference type="Ensembl" id="ENSMMDT00005048551.1">
    <property type="protein sequence ID" value="ENSMMDP00005047606.1"/>
    <property type="gene ID" value="ENSMMDG00005021690.1"/>
</dbReference>
<reference evidence="6" key="2">
    <citation type="submission" date="2025-08" db="UniProtKB">
        <authorList>
            <consortium name="Ensembl"/>
        </authorList>
    </citation>
    <scope>IDENTIFICATION</scope>
</reference>
<evidence type="ECO:0000313" key="7">
    <source>
        <dbReference type="Proteomes" id="UP000472263"/>
    </source>
</evidence>
<dbReference type="PROSITE" id="PS00472">
    <property type="entry name" value="SMALL_CYTOKINES_CC"/>
    <property type="match status" value="1"/>
</dbReference>
<dbReference type="Gene3D" id="2.40.50.40">
    <property type="match status" value="1"/>
</dbReference>
<keyword evidence="4" id="KW-0145">Chemotaxis</keyword>
<feature type="domain" description="Chemokine interleukin-8-like" evidence="5">
    <location>
        <begin position="30"/>
        <end position="90"/>
    </location>
</feature>
<feature type="signal peptide" evidence="4">
    <location>
        <begin position="1"/>
        <end position="27"/>
    </location>
</feature>
<organism evidence="6 7">
    <name type="scientific">Myripristis murdjan</name>
    <name type="common">pinecone soldierfish</name>
    <dbReference type="NCBI Taxonomy" id="586833"/>
    <lineage>
        <taxon>Eukaryota</taxon>
        <taxon>Metazoa</taxon>
        <taxon>Chordata</taxon>
        <taxon>Craniata</taxon>
        <taxon>Vertebrata</taxon>
        <taxon>Euteleostomi</taxon>
        <taxon>Actinopterygii</taxon>
        <taxon>Neopterygii</taxon>
        <taxon>Teleostei</taxon>
        <taxon>Neoteleostei</taxon>
        <taxon>Acanthomorphata</taxon>
        <taxon>Holocentriformes</taxon>
        <taxon>Holocentridae</taxon>
        <taxon>Myripristis</taxon>
    </lineage>
</organism>
<dbReference type="InParanoid" id="A0A668AR46"/>
<dbReference type="InterPro" id="IPR000827">
    <property type="entry name" value="Chemokine_CC_CS"/>
</dbReference>
<feature type="chain" id="PRO_5025705007" description="C-C motif chemokine" evidence="4">
    <location>
        <begin position="28"/>
        <end position="103"/>
    </location>
</feature>
<reference evidence="6" key="1">
    <citation type="submission" date="2019-06" db="EMBL/GenBank/DDBJ databases">
        <authorList>
            <consortium name="Wellcome Sanger Institute Data Sharing"/>
        </authorList>
    </citation>
    <scope>NUCLEOTIDE SEQUENCE [LARGE SCALE GENOMIC DNA]</scope>
</reference>
<keyword evidence="4" id="KW-0732">Signal</keyword>
<evidence type="ECO:0000259" key="5">
    <source>
        <dbReference type="SMART" id="SM00199"/>
    </source>
</evidence>
<keyword evidence="2 4" id="KW-0202">Cytokine</keyword>
<dbReference type="PANTHER" id="PTHR12015">
    <property type="entry name" value="SMALL INDUCIBLE CYTOKINE A"/>
    <property type="match status" value="1"/>
</dbReference>
<reference evidence="6" key="3">
    <citation type="submission" date="2025-09" db="UniProtKB">
        <authorList>
            <consortium name="Ensembl"/>
        </authorList>
    </citation>
    <scope>IDENTIFICATION</scope>
</reference>
<evidence type="ECO:0000313" key="6">
    <source>
        <dbReference type="Ensembl" id="ENSMMDP00005047606.1"/>
    </source>
</evidence>
<dbReference type="InterPro" id="IPR036048">
    <property type="entry name" value="Interleukin_8-like_sf"/>
</dbReference>
<dbReference type="Proteomes" id="UP000472263">
    <property type="component" value="Chromosome 17"/>
</dbReference>
<name>A0A668AR46_9TELE</name>
<dbReference type="Pfam" id="PF00048">
    <property type="entry name" value="IL8"/>
    <property type="match status" value="1"/>
</dbReference>